<feature type="domain" description="N-acetyltransferase" evidence="4">
    <location>
        <begin position="44"/>
        <end position="190"/>
    </location>
</feature>
<evidence type="ECO:0000259" key="4">
    <source>
        <dbReference type="PROSITE" id="PS51186"/>
    </source>
</evidence>
<dbReference type="CDD" id="cd04301">
    <property type="entry name" value="NAT_SF"/>
    <property type="match status" value="1"/>
</dbReference>
<dbReference type="Pfam" id="PF00583">
    <property type="entry name" value="Acetyltransf_1"/>
    <property type="match status" value="1"/>
</dbReference>
<keyword evidence="2" id="KW-0012">Acyltransferase</keyword>
<evidence type="ECO:0000256" key="1">
    <source>
        <dbReference type="ARBA" id="ARBA00022679"/>
    </source>
</evidence>
<evidence type="ECO:0000313" key="7">
    <source>
        <dbReference type="Proteomes" id="UP000480804"/>
    </source>
</evidence>
<dbReference type="GO" id="GO:0016747">
    <property type="term" value="F:acyltransferase activity, transferring groups other than amino-acyl groups"/>
    <property type="evidence" value="ECO:0007669"/>
    <property type="project" value="InterPro"/>
</dbReference>
<dbReference type="InterPro" id="IPR000182">
    <property type="entry name" value="GNAT_dom"/>
</dbReference>
<keyword evidence="7" id="KW-1185">Reference proteome</keyword>
<dbReference type="InterPro" id="IPR016181">
    <property type="entry name" value="Acyl_CoA_acyltransferase"/>
</dbReference>
<reference evidence="6" key="1">
    <citation type="journal article" date="2014" name="Int. J. Syst. Evol. Microbiol.">
        <title>Complete genome sequence of Corynebacterium casei LMG S-19264T (=DSM 44701T), isolated from a smear-ripened cheese.</title>
        <authorList>
            <consortium name="US DOE Joint Genome Institute (JGI-PGF)"/>
            <person name="Walter F."/>
            <person name="Albersmeier A."/>
            <person name="Kalinowski J."/>
            <person name="Ruckert C."/>
        </authorList>
    </citation>
    <scope>NUCLEOTIDE SEQUENCE</scope>
    <source>
        <strain evidence="6">JCM 4136</strain>
    </source>
</reference>
<evidence type="ECO:0000313" key="6">
    <source>
        <dbReference type="EMBL" id="GGU82427.1"/>
    </source>
</evidence>
<dbReference type="InterPro" id="IPR050832">
    <property type="entry name" value="Bact_Acetyltransf"/>
</dbReference>
<dbReference type="EMBL" id="BLLO01000017">
    <property type="protein sequence ID" value="GFH77768.1"/>
    <property type="molecule type" value="Genomic_DNA"/>
</dbReference>
<organism evidence="6 8">
    <name type="scientific">Streptomyces gougerotii</name>
    <dbReference type="NCBI Taxonomy" id="53448"/>
    <lineage>
        <taxon>Bacteria</taxon>
        <taxon>Bacillati</taxon>
        <taxon>Actinomycetota</taxon>
        <taxon>Actinomycetes</taxon>
        <taxon>Kitasatosporales</taxon>
        <taxon>Streptomycetaceae</taxon>
        <taxon>Streptomyces</taxon>
        <taxon>Streptomyces diastaticus group</taxon>
    </lineage>
</organism>
<gene>
    <name evidence="6" type="ORF">GCM10010227_41010</name>
    <name evidence="5" type="ORF">Sgou_24380</name>
</gene>
<sequence length="190" mass="20707">MRLMDHFSSTPQQDHEPTTTDDAAAPRPRGDADGHREARSTGELLIRPAEVSDVAAIVAMLADDPLGATRESPEDLTPYLAAYSRLASDPHQRLVVAERASKVVGTLQLTLVPGLSRRAATRSLIEGVRVHADERGSGLGSLLIEWAVETSRTEGCQLVQLTSDASREDAHRFYERLGFVASHVGFKRQL</sequence>
<evidence type="ECO:0000256" key="3">
    <source>
        <dbReference type="SAM" id="MobiDB-lite"/>
    </source>
</evidence>
<dbReference type="SUPFAM" id="SSF55729">
    <property type="entry name" value="Acyl-CoA N-acyltransferases (Nat)"/>
    <property type="match status" value="1"/>
</dbReference>
<reference evidence="5 7" key="2">
    <citation type="submission" date="2020-02" db="EMBL/GenBank/DDBJ databases">
        <title>Whole genome shotgun sequence of Streptomyces gougerotii NBRC 13043.</title>
        <authorList>
            <person name="Ichikawa N."/>
            <person name="Komaki H."/>
            <person name="Tamura T."/>
        </authorList>
    </citation>
    <scope>NUCLEOTIDE SEQUENCE [LARGE SCALE GENOMIC DNA]</scope>
    <source>
        <strain evidence="5 7">NBRC 13043</strain>
    </source>
</reference>
<feature type="region of interest" description="Disordered" evidence="3">
    <location>
        <begin position="1"/>
        <end position="41"/>
    </location>
</feature>
<evidence type="ECO:0000313" key="5">
    <source>
        <dbReference type="EMBL" id="GFH77768.1"/>
    </source>
</evidence>
<feature type="compositionally biased region" description="Basic and acidic residues" evidence="3">
    <location>
        <begin position="28"/>
        <end position="40"/>
    </location>
</feature>
<dbReference type="PANTHER" id="PTHR43877">
    <property type="entry name" value="AMINOALKYLPHOSPHONATE N-ACETYLTRANSFERASE-RELATED-RELATED"/>
    <property type="match status" value="1"/>
</dbReference>
<dbReference type="Proteomes" id="UP000480804">
    <property type="component" value="Unassembled WGS sequence"/>
</dbReference>
<dbReference type="Gene3D" id="3.40.630.30">
    <property type="match status" value="1"/>
</dbReference>
<dbReference type="PROSITE" id="PS51186">
    <property type="entry name" value="GNAT"/>
    <property type="match status" value="1"/>
</dbReference>
<evidence type="ECO:0000313" key="8">
    <source>
        <dbReference type="Proteomes" id="UP000660975"/>
    </source>
</evidence>
<proteinExistence type="predicted"/>
<dbReference type="EMBL" id="BMSC01000013">
    <property type="protein sequence ID" value="GGU82427.1"/>
    <property type="molecule type" value="Genomic_DNA"/>
</dbReference>
<evidence type="ECO:0000256" key="2">
    <source>
        <dbReference type="ARBA" id="ARBA00023315"/>
    </source>
</evidence>
<dbReference type="AlphaFoldDB" id="A0A8H9LT60"/>
<reference evidence="6" key="3">
    <citation type="submission" date="2020-09" db="EMBL/GenBank/DDBJ databases">
        <authorList>
            <person name="Sun Q."/>
            <person name="Ohkuma M."/>
        </authorList>
    </citation>
    <scope>NUCLEOTIDE SEQUENCE</scope>
    <source>
        <strain evidence="6">JCM 4136</strain>
    </source>
</reference>
<dbReference type="Proteomes" id="UP000660975">
    <property type="component" value="Unassembled WGS sequence"/>
</dbReference>
<comment type="caution">
    <text evidence="6">The sequence shown here is derived from an EMBL/GenBank/DDBJ whole genome shotgun (WGS) entry which is preliminary data.</text>
</comment>
<protein>
    <submittedName>
        <fullName evidence="6">GNAT family acetyltransferase</fullName>
    </submittedName>
</protein>
<name>A0A8H9LT60_9ACTN</name>
<keyword evidence="1 6" id="KW-0808">Transferase</keyword>
<accession>A0A8H9LT60</accession>